<dbReference type="Proteomes" id="UP001303046">
    <property type="component" value="Unassembled WGS sequence"/>
</dbReference>
<dbReference type="EMBL" id="JAVFWL010000006">
    <property type="protein sequence ID" value="KAK6762391.1"/>
    <property type="molecule type" value="Genomic_DNA"/>
</dbReference>
<name>A0ABR1EKH8_NECAM</name>
<dbReference type="InterPro" id="IPR000477">
    <property type="entry name" value="RT_dom"/>
</dbReference>
<accession>A0ABR1EKH8</accession>
<feature type="domain" description="Reverse transcriptase" evidence="1">
    <location>
        <begin position="1"/>
        <end position="103"/>
    </location>
</feature>
<evidence type="ECO:0000259" key="1">
    <source>
        <dbReference type="PROSITE" id="PS50878"/>
    </source>
</evidence>
<comment type="caution">
    <text evidence="2">The sequence shown here is derived from an EMBL/GenBank/DDBJ whole genome shotgun (WGS) entry which is preliminary data.</text>
</comment>
<protein>
    <recommendedName>
        <fullName evidence="1">Reverse transcriptase domain-containing protein</fullName>
    </recommendedName>
</protein>
<keyword evidence="3" id="KW-1185">Reference proteome</keyword>
<organism evidence="2 3">
    <name type="scientific">Necator americanus</name>
    <name type="common">Human hookworm</name>
    <dbReference type="NCBI Taxonomy" id="51031"/>
    <lineage>
        <taxon>Eukaryota</taxon>
        <taxon>Metazoa</taxon>
        <taxon>Ecdysozoa</taxon>
        <taxon>Nematoda</taxon>
        <taxon>Chromadorea</taxon>
        <taxon>Rhabditida</taxon>
        <taxon>Rhabditina</taxon>
        <taxon>Rhabditomorpha</taxon>
        <taxon>Strongyloidea</taxon>
        <taxon>Ancylostomatidae</taxon>
        <taxon>Bunostominae</taxon>
        <taxon>Necator</taxon>
    </lineage>
</organism>
<evidence type="ECO:0000313" key="3">
    <source>
        <dbReference type="Proteomes" id="UP001303046"/>
    </source>
</evidence>
<gene>
    <name evidence="2" type="primary">Necator_chrX.g23362</name>
    <name evidence="2" type="ORF">RB195_023199</name>
</gene>
<sequence>MQLAFPQLEATFNALHRGRLLNALRIERVPGNWMCTAPFEVVSGVRQGVVARPFLFNFAIDDMMRRTVDQCPANIILAPQGCPLTDLEYANDVVIFAESTTKL</sequence>
<proteinExistence type="predicted"/>
<dbReference type="PROSITE" id="PS50878">
    <property type="entry name" value="RT_POL"/>
    <property type="match status" value="1"/>
</dbReference>
<evidence type="ECO:0000313" key="2">
    <source>
        <dbReference type="EMBL" id="KAK6762391.1"/>
    </source>
</evidence>
<reference evidence="2 3" key="1">
    <citation type="submission" date="2023-08" db="EMBL/GenBank/DDBJ databases">
        <title>A Necator americanus chromosomal reference genome.</title>
        <authorList>
            <person name="Ilik V."/>
            <person name="Petrzelkova K.J."/>
            <person name="Pardy F."/>
            <person name="Fuh T."/>
            <person name="Niatou-Singa F.S."/>
            <person name="Gouil Q."/>
            <person name="Baker L."/>
            <person name="Ritchie M.E."/>
            <person name="Jex A.R."/>
            <person name="Gazzola D."/>
            <person name="Li H."/>
            <person name="Toshio Fujiwara R."/>
            <person name="Zhan B."/>
            <person name="Aroian R.V."/>
            <person name="Pafco B."/>
            <person name="Schwarz E.M."/>
        </authorList>
    </citation>
    <scope>NUCLEOTIDE SEQUENCE [LARGE SCALE GENOMIC DNA]</scope>
    <source>
        <strain evidence="2 3">Aroian</strain>
        <tissue evidence="2">Whole animal</tissue>
    </source>
</reference>